<proteinExistence type="predicted"/>
<keyword evidence="3" id="KW-1185">Reference proteome</keyword>
<feature type="compositionally biased region" description="Basic and acidic residues" evidence="1">
    <location>
        <begin position="233"/>
        <end position="242"/>
    </location>
</feature>
<dbReference type="EMBL" id="BGPR01006559">
    <property type="protein sequence ID" value="GBN20048.1"/>
    <property type="molecule type" value="Genomic_DNA"/>
</dbReference>
<feature type="compositionally biased region" description="Basic and acidic residues" evidence="1">
    <location>
        <begin position="210"/>
        <end position="223"/>
    </location>
</feature>
<evidence type="ECO:0000313" key="2">
    <source>
        <dbReference type="EMBL" id="GBN20048.1"/>
    </source>
</evidence>
<feature type="compositionally biased region" description="Basic and acidic residues" evidence="1">
    <location>
        <begin position="328"/>
        <end position="349"/>
    </location>
</feature>
<accession>A0A4Y2LZ11</accession>
<dbReference type="Proteomes" id="UP000499080">
    <property type="component" value="Unassembled WGS sequence"/>
</dbReference>
<feature type="region of interest" description="Disordered" evidence="1">
    <location>
        <begin position="170"/>
        <end position="432"/>
    </location>
</feature>
<sequence length="432" mass="47357">MSSHNKGPLEKRDIPSESSESHSDSEVNKAEENLDKQMIEGRLTKDDSGESKPLESPNQVGTLTSNEPIAGPSGLQEPRLESSDPEFKVESLSGPQKEKNVESKDFDENIEARMVEEDFDSTSSTSLFILSSKGETTSSMLQEKSPVAGPSRLRGEVDYSKLPIDSSIYMTESSESSSSRLFEDTSDGGNTLSDVSDIRSEIADISTEGVYRDTPDSLEKDQSSRYACAGERQTSETSEKNISDLQDDDLVPSRIGPNAGKRSKMIQVKEDRTSHLRQQDTKLIETKDPDPEKMETTPDKGSEGSAEIMEQSESKPAIESSDLAFGSEADRTLKGREQSSEVSDLERSVRKSKREAKQSSSTSSDKEQSSSPPKASTSRPKKRARYDKTHRTRHDCGGSVPKSPGNLQQSESTSTPEPSDFTPSVEEMETAL</sequence>
<dbReference type="OrthoDB" id="6437944at2759"/>
<comment type="caution">
    <text evidence="2">The sequence shown here is derived from an EMBL/GenBank/DDBJ whole genome shotgun (WGS) entry which is preliminary data.</text>
</comment>
<reference evidence="2 3" key="1">
    <citation type="journal article" date="2019" name="Sci. Rep.">
        <title>Orb-weaving spider Araneus ventricosus genome elucidates the spidroin gene catalogue.</title>
        <authorList>
            <person name="Kono N."/>
            <person name="Nakamura H."/>
            <person name="Ohtoshi R."/>
            <person name="Moran D.A.P."/>
            <person name="Shinohara A."/>
            <person name="Yoshida Y."/>
            <person name="Fujiwara M."/>
            <person name="Mori M."/>
            <person name="Tomita M."/>
            <person name="Arakawa K."/>
        </authorList>
    </citation>
    <scope>NUCLEOTIDE SEQUENCE [LARGE SCALE GENOMIC DNA]</scope>
</reference>
<organism evidence="2 3">
    <name type="scientific">Araneus ventricosus</name>
    <name type="common">Orbweaver spider</name>
    <name type="synonym">Epeira ventricosa</name>
    <dbReference type="NCBI Taxonomy" id="182803"/>
    <lineage>
        <taxon>Eukaryota</taxon>
        <taxon>Metazoa</taxon>
        <taxon>Ecdysozoa</taxon>
        <taxon>Arthropoda</taxon>
        <taxon>Chelicerata</taxon>
        <taxon>Arachnida</taxon>
        <taxon>Araneae</taxon>
        <taxon>Araneomorphae</taxon>
        <taxon>Entelegynae</taxon>
        <taxon>Araneoidea</taxon>
        <taxon>Araneidae</taxon>
        <taxon>Araneus</taxon>
    </lineage>
</organism>
<evidence type="ECO:0000313" key="3">
    <source>
        <dbReference type="Proteomes" id="UP000499080"/>
    </source>
</evidence>
<feature type="compositionally biased region" description="Polar residues" evidence="1">
    <location>
        <begin position="56"/>
        <end position="67"/>
    </location>
</feature>
<gene>
    <name evidence="2" type="ORF">AVEN_44738_1</name>
</gene>
<feature type="region of interest" description="Disordered" evidence="1">
    <location>
        <begin position="1"/>
        <end position="107"/>
    </location>
</feature>
<feature type="compositionally biased region" description="Basic residues" evidence="1">
    <location>
        <begin position="379"/>
        <end position="393"/>
    </location>
</feature>
<evidence type="ECO:0000256" key="1">
    <source>
        <dbReference type="SAM" id="MobiDB-lite"/>
    </source>
</evidence>
<feature type="compositionally biased region" description="Polar residues" evidence="1">
    <location>
        <begin position="405"/>
        <end position="417"/>
    </location>
</feature>
<feature type="compositionally biased region" description="Basic and acidic residues" evidence="1">
    <location>
        <begin position="267"/>
        <end position="302"/>
    </location>
</feature>
<feature type="compositionally biased region" description="Basic and acidic residues" evidence="1">
    <location>
        <begin position="78"/>
        <end position="89"/>
    </location>
</feature>
<name>A0A4Y2LZ11_ARAVE</name>
<feature type="compositionally biased region" description="Basic and acidic residues" evidence="1">
    <location>
        <begin position="96"/>
        <end position="107"/>
    </location>
</feature>
<feature type="compositionally biased region" description="Basic and acidic residues" evidence="1">
    <location>
        <begin position="7"/>
        <end position="53"/>
    </location>
</feature>
<protein>
    <submittedName>
        <fullName evidence="2">Uncharacterized protein</fullName>
    </submittedName>
</protein>
<dbReference type="AlphaFoldDB" id="A0A4Y2LZ11"/>